<accession>A0A2N0WDV6</accession>
<protein>
    <submittedName>
        <fullName evidence="2">Sulfurtransferase</fullName>
    </submittedName>
</protein>
<feature type="domain" description="Rhodanese" evidence="1">
    <location>
        <begin position="28"/>
        <end position="120"/>
    </location>
</feature>
<evidence type="ECO:0000313" key="3">
    <source>
        <dbReference type="Proteomes" id="UP000233553"/>
    </source>
</evidence>
<dbReference type="InterPro" id="IPR001763">
    <property type="entry name" value="Rhodanese-like_dom"/>
</dbReference>
<name>A0A2N0WDV6_9GAMM</name>
<sequence length="123" mass="13296">MNTVAEWVKQAKSEIENLSPDQVEQELASGQAILVDVRDAEERVAGTIPSALHISRGTLEFAADPSSPMYRSELQPNTRTILHCAGGGRSALAVKTLQALGYHNVAHLEGGFKAWVEANKPVF</sequence>
<keyword evidence="2" id="KW-0808">Transferase</keyword>
<proteinExistence type="predicted"/>
<dbReference type="EMBL" id="PISJ01000014">
    <property type="protein sequence ID" value="PKF32851.1"/>
    <property type="molecule type" value="Genomic_DNA"/>
</dbReference>
<dbReference type="RefSeq" id="WP_101236734.1">
    <property type="nucleotide sequence ID" value="NZ_PISJ01000014.1"/>
</dbReference>
<dbReference type="PANTHER" id="PTHR44086:SF10">
    <property type="entry name" value="THIOSULFATE SULFURTRANSFERASE_RHODANESE-LIKE DOMAIN-CONTAINING PROTEIN 3"/>
    <property type="match status" value="1"/>
</dbReference>
<organism evidence="2 3">
    <name type="scientific">Acinetobacter proteolyticus</name>
    <dbReference type="NCBI Taxonomy" id="1776741"/>
    <lineage>
        <taxon>Bacteria</taxon>
        <taxon>Pseudomonadati</taxon>
        <taxon>Pseudomonadota</taxon>
        <taxon>Gammaproteobacteria</taxon>
        <taxon>Moraxellales</taxon>
        <taxon>Moraxellaceae</taxon>
        <taxon>Acinetobacter</taxon>
    </lineage>
</organism>
<dbReference type="SUPFAM" id="SSF52821">
    <property type="entry name" value="Rhodanese/Cell cycle control phosphatase"/>
    <property type="match status" value="1"/>
</dbReference>
<evidence type="ECO:0000259" key="1">
    <source>
        <dbReference type="PROSITE" id="PS50206"/>
    </source>
</evidence>
<dbReference type="InterPro" id="IPR036873">
    <property type="entry name" value="Rhodanese-like_dom_sf"/>
</dbReference>
<dbReference type="AlphaFoldDB" id="A0A2N0WDV6"/>
<reference evidence="2 3" key="1">
    <citation type="submission" date="2017-12" db="EMBL/GenBank/DDBJ databases">
        <title>Draft Genome sequences of multiple microbial strains isolated from spacecraft associated surfaces.</title>
        <authorList>
            <person name="Seuylemezian A."/>
            <person name="Vaishampayan P."/>
            <person name="Venkateswaran K."/>
        </authorList>
    </citation>
    <scope>NUCLEOTIDE SEQUENCE [LARGE SCALE GENOMIC DNA]</scope>
    <source>
        <strain evidence="2 3">2P01AA</strain>
    </source>
</reference>
<dbReference type="Proteomes" id="UP000233553">
    <property type="component" value="Unassembled WGS sequence"/>
</dbReference>
<dbReference type="Pfam" id="PF00581">
    <property type="entry name" value="Rhodanese"/>
    <property type="match status" value="1"/>
</dbReference>
<dbReference type="PROSITE" id="PS50206">
    <property type="entry name" value="RHODANESE_3"/>
    <property type="match status" value="1"/>
</dbReference>
<dbReference type="PANTHER" id="PTHR44086">
    <property type="entry name" value="THIOSULFATE SULFURTRANSFERASE RDL2, MITOCHONDRIAL-RELATED"/>
    <property type="match status" value="1"/>
</dbReference>
<comment type="caution">
    <text evidence="2">The sequence shown here is derived from an EMBL/GenBank/DDBJ whole genome shotgun (WGS) entry which is preliminary data.</text>
</comment>
<evidence type="ECO:0000313" key="2">
    <source>
        <dbReference type="EMBL" id="PKF32851.1"/>
    </source>
</evidence>
<dbReference type="Gene3D" id="3.40.250.10">
    <property type="entry name" value="Rhodanese-like domain"/>
    <property type="match status" value="1"/>
</dbReference>
<dbReference type="SMART" id="SM00450">
    <property type="entry name" value="RHOD"/>
    <property type="match status" value="1"/>
</dbReference>
<dbReference type="GO" id="GO:0004792">
    <property type="term" value="F:thiosulfate-cyanide sulfurtransferase activity"/>
    <property type="evidence" value="ECO:0007669"/>
    <property type="project" value="TreeGrafter"/>
</dbReference>
<gene>
    <name evidence="2" type="ORF">CW311_12475</name>
</gene>